<evidence type="ECO:0000313" key="11">
    <source>
        <dbReference type="Proteomes" id="UP000584867"/>
    </source>
</evidence>
<evidence type="ECO:0000256" key="9">
    <source>
        <dbReference type="SAM" id="Phobius"/>
    </source>
</evidence>
<dbReference type="RefSeq" id="WP_184261000.1">
    <property type="nucleotide sequence ID" value="NZ_JACHIO010000036.1"/>
</dbReference>
<evidence type="ECO:0000256" key="2">
    <source>
        <dbReference type="ARBA" id="ARBA00022475"/>
    </source>
</evidence>
<dbReference type="Proteomes" id="UP000584867">
    <property type="component" value="Unassembled WGS sequence"/>
</dbReference>
<evidence type="ECO:0000256" key="7">
    <source>
        <dbReference type="ARBA" id="ARBA00023306"/>
    </source>
</evidence>
<comment type="subcellular location">
    <subcellularLocation>
        <location evidence="1">Cell membrane</location>
        <topology evidence="1">Single-pass type II membrane protein</topology>
    </subcellularLocation>
</comment>
<dbReference type="GO" id="GO:0051301">
    <property type="term" value="P:cell division"/>
    <property type="evidence" value="ECO:0007669"/>
    <property type="project" value="UniProtKB-KW"/>
</dbReference>
<proteinExistence type="inferred from homology"/>
<keyword evidence="5 9" id="KW-1133">Transmembrane helix</keyword>
<evidence type="ECO:0000256" key="6">
    <source>
        <dbReference type="ARBA" id="ARBA00023136"/>
    </source>
</evidence>
<keyword evidence="7" id="KW-0131">Cell cycle</keyword>
<protein>
    <submittedName>
        <fullName evidence="10">Cell division protein FtsL</fullName>
    </submittedName>
</protein>
<comment type="caution">
    <text evidence="10">The sequence shown here is derived from an EMBL/GenBank/DDBJ whole genome shotgun (WGS) entry which is preliminary data.</text>
</comment>
<name>A0A7W7ZW48_9BACT</name>
<keyword evidence="2" id="KW-1003">Cell membrane</keyword>
<sequence length="177" mass="20207">MATMAMAGQEMERMHTRRSAGSRAAGRTNLAERNRELYELQRPRRRGPTPEMFFTKHIDNSRIVKADDPERRREMRSFTIVMTLFFALTMVYVWQHFSAIEVGYRVEAQKTQVEQMRETNRQLRLTEAQLSDPGRIDRIAKQLGLDAPSPGQVVRPDGSNVSAPVLAQAHIPALSVN</sequence>
<dbReference type="InterPro" id="IPR011922">
    <property type="entry name" value="Cell_div_FtsL"/>
</dbReference>
<dbReference type="HAMAP" id="MF_00910">
    <property type="entry name" value="FtsL"/>
    <property type="match status" value="1"/>
</dbReference>
<evidence type="ECO:0000256" key="3">
    <source>
        <dbReference type="ARBA" id="ARBA00022618"/>
    </source>
</evidence>
<feature type="transmembrane region" description="Helical" evidence="9">
    <location>
        <begin position="78"/>
        <end position="97"/>
    </location>
</feature>
<keyword evidence="6 9" id="KW-0472">Membrane</keyword>
<reference evidence="10 11" key="1">
    <citation type="submission" date="2020-08" db="EMBL/GenBank/DDBJ databases">
        <title>Genomic Encyclopedia of Type Strains, Phase IV (KMG-V): Genome sequencing to study the core and pangenomes of soil and plant-associated prokaryotes.</title>
        <authorList>
            <person name="Whitman W."/>
        </authorList>
    </citation>
    <scope>NUCLEOTIDE SEQUENCE [LARGE SCALE GENOMIC DNA]</scope>
    <source>
        <strain evidence="10 11">X5P3</strain>
    </source>
</reference>
<dbReference type="GO" id="GO:0005886">
    <property type="term" value="C:plasma membrane"/>
    <property type="evidence" value="ECO:0007669"/>
    <property type="project" value="UniProtKB-SubCell"/>
</dbReference>
<feature type="region of interest" description="Disordered" evidence="8">
    <location>
        <begin position="1"/>
        <end position="29"/>
    </location>
</feature>
<dbReference type="EMBL" id="JACHIO010000036">
    <property type="protein sequence ID" value="MBB5066808.1"/>
    <property type="molecule type" value="Genomic_DNA"/>
</dbReference>
<evidence type="ECO:0000256" key="1">
    <source>
        <dbReference type="ARBA" id="ARBA00004401"/>
    </source>
</evidence>
<keyword evidence="3 10" id="KW-0132">Cell division</keyword>
<accession>A0A7W7ZW48</accession>
<evidence type="ECO:0000256" key="8">
    <source>
        <dbReference type="SAM" id="MobiDB-lite"/>
    </source>
</evidence>
<dbReference type="AlphaFoldDB" id="A0A7W7ZW48"/>
<evidence type="ECO:0000313" key="10">
    <source>
        <dbReference type="EMBL" id="MBB5066808.1"/>
    </source>
</evidence>
<evidence type="ECO:0000256" key="4">
    <source>
        <dbReference type="ARBA" id="ARBA00022692"/>
    </source>
</evidence>
<evidence type="ECO:0000256" key="5">
    <source>
        <dbReference type="ARBA" id="ARBA00022989"/>
    </source>
</evidence>
<gene>
    <name evidence="10" type="ORF">HDF15_005193</name>
</gene>
<keyword evidence="4 9" id="KW-0812">Transmembrane</keyword>
<organism evidence="10 11">
    <name type="scientific">Granulicella mallensis</name>
    <dbReference type="NCBI Taxonomy" id="940614"/>
    <lineage>
        <taxon>Bacteria</taxon>
        <taxon>Pseudomonadati</taxon>
        <taxon>Acidobacteriota</taxon>
        <taxon>Terriglobia</taxon>
        <taxon>Terriglobales</taxon>
        <taxon>Acidobacteriaceae</taxon>
        <taxon>Granulicella</taxon>
    </lineage>
</organism>